<keyword evidence="1" id="KW-0051">Antiviral defense</keyword>
<dbReference type="Pfam" id="PF09704">
    <property type="entry name" value="Cas_Cas5d"/>
    <property type="match status" value="1"/>
</dbReference>
<accession>W5TBC4</accession>
<protein>
    <submittedName>
        <fullName evidence="2">CRISPR-associated protein</fullName>
    </submittedName>
</protein>
<name>W5TBC4_9NOCA</name>
<gene>
    <name evidence="2" type="ORF">NONO_c17010</name>
</gene>
<reference evidence="2 3" key="1">
    <citation type="journal article" date="2014" name="Appl. Environ. Microbiol.">
        <title>Insights into the Microbial Degradation of Rubber and Gutta-Percha by Analysis of the Complete Genome of Nocardia nova SH22a.</title>
        <authorList>
            <person name="Luo Q."/>
            <person name="Hiessl S."/>
            <person name="Poehlein A."/>
            <person name="Daniel R."/>
            <person name="Steinbuchel A."/>
        </authorList>
    </citation>
    <scope>NUCLEOTIDE SEQUENCE [LARGE SCALE GENOMIC DNA]</scope>
    <source>
        <strain evidence="2">SH22a</strain>
    </source>
</reference>
<dbReference type="PATRIC" id="fig|1415166.3.peg.1730"/>
<dbReference type="NCBIfam" id="TIGR02593">
    <property type="entry name" value="CRISPR_cas5"/>
    <property type="match status" value="1"/>
</dbReference>
<dbReference type="STRING" id="1415166.NONO_c17010"/>
<sequence>MTDATESSVLLIRLAAPLQSWGSLSRFAHRSTDLHPTKSGVIGMLAAALGLDRADPLDTLTELRFGVRADCPGVPVRDYHAVGGGAYPLRPRDLILDHRRATRAAPSTDTGDESEFGDYTLEKWYGAPKYVIRDPESGALITQTQAVSRDAMITTRWYLSDAKFVAAVEHSDNTFLEHLAAALEQPQRLLWLGRKSCPPSGELAGGVHPGTLESVLETTALLPGADPRPWAWIETTPGTPGAAPVADQPLSFLADQRTHATRWETRIRLTPRPDIEWTLIP</sequence>
<proteinExistence type="predicted"/>
<evidence type="ECO:0000256" key="1">
    <source>
        <dbReference type="ARBA" id="ARBA00023118"/>
    </source>
</evidence>
<dbReference type="EMBL" id="CP006850">
    <property type="protein sequence ID" value="AHH16502.1"/>
    <property type="molecule type" value="Genomic_DNA"/>
</dbReference>
<dbReference type="InterPro" id="IPR010147">
    <property type="entry name" value="CRISPR-assoc_prot_CasD"/>
</dbReference>
<dbReference type="GO" id="GO:0003723">
    <property type="term" value="F:RNA binding"/>
    <property type="evidence" value="ECO:0007669"/>
    <property type="project" value="InterPro"/>
</dbReference>
<dbReference type="CDD" id="cd09645">
    <property type="entry name" value="Cas5_I-E"/>
    <property type="match status" value="1"/>
</dbReference>
<dbReference type="GO" id="GO:0051607">
    <property type="term" value="P:defense response to virus"/>
    <property type="evidence" value="ECO:0007669"/>
    <property type="project" value="UniProtKB-KW"/>
</dbReference>
<dbReference type="RefSeq" id="WP_025348012.1">
    <property type="nucleotide sequence ID" value="NZ_CP006850.1"/>
</dbReference>
<dbReference type="InterPro" id="IPR021124">
    <property type="entry name" value="CRISPR-assoc_prot_Cas5"/>
</dbReference>
<dbReference type="HOGENOM" id="CLU_084726_1_0_11"/>
<evidence type="ECO:0000313" key="2">
    <source>
        <dbReference type="EMBL" id="AHH16502.1"/>
    </source>
</evidence>
<dbReference type="eggNOG" id="ENOG502ZBPB">
    <property type="taxonomic scope" value="Bacteria"/>
</dbReference>
<dbReference type="Gene3D" id="3.30.70.2660">
    <property type="match status" value="1"/>
</dbReference>
<dbReference type="KEGG" id="nno:NONO_c17010"/>
<evidence type="ECO:0000313" key="3">
    <source>
        <dbReference type="Proteomes" id="UP000019150"/>
    </source>
</evidence>
<dbReference type="NCBIfam" id="TIGR01868">
    <property type="entry name" value="casD_Cas5e"/>
    <property type="match status" value="1"/>
</dbReference>
<dbReference type="AlphaFoldDB" id="W5TBC4"/>
<keyword evidence="3" id="KW-1185">Reference proteome</keyword>
<dbReference type="GO" id="GO:0043571">
    <property type="term" value="P:maintenance of CRISPR repeat elements"/>
    <property type="evidence" value="ECO:0007669"/>
    <property type="project" value="InterPro"/>
</dbReference>
<organism evidence="2 3">
    <name type="scientific">Nocardia nova SH22a</name>
    <dbReference type="NCBI Taxonomy" id="1415166"/>
    <lineage>
        <taxon>Bacteria</taxon>
        <taxon>Bacillati</taxon>
        <taxon>Actinomycetota</taxon>
        <taxon>Actinomycetes</taxon>
        <taxon>Mycobacteriales</taxon>
        <taxon>Nocardiaceae</taxon>
        <taxon>Nocardia</taxon>
    </lineage>
</organism>
<dbReference type="Proteomes" id="UP000019150">
    <property type="component" value="Chromosome"/>
</dbReference>
<dbReference type="InterPro" id="IPR013422">
    <property type="entry name" value="CRISPR-assoc_prot_Cas5_N"/>
</dbReference>
<dbReference type="OrthoDB" id="3189549at2"/>